<sequence length="273" mass="31567">MKSKRLFLYLSPGQLDVLRHVRLHFQPVNAQFDPFEQNAKTIARQSVRITDAEFEAELDRQYKALPPQMAGLVSLDYFKAEARKKRAKIESQMKAKRQGKPPKMPSSAPYEQLIRLRLFERGDNPLLWERYADRHRGLVLEFDMTHPCFRQGKQILKPVQYGQARPRADHPEQPFPALFHQPAEYAAEKSWLLVRPQEEAKAEHTTSTGRRIALVPFAPQALVSVILGAGVDAELSDQVDRILQYDMRYKPGRTKRQAMLDPDQFKLHLKSTL</sequence>
<dbReference type="AlphaFoldDB" id="A0A1E2V5U9"/>
<evidence type="ECO:0000313" key="1">
    <source>
        <dbReference type="EMBL" id="ODC02378.1"/>
    </source>
</evidence>
<dbReference type="OrthoDB" id="4119964at2"/>
<accession>A0A1E2V5U9</accession>
<protein>
    <submittedName>
        <fullName evidence="1">Uncharacterized protein</fullName>
    </submittedName>
</protein>
<dbReference type="RefSeq" id="WP_068996763.1">
    <property type="nucleotide sequence ID" value="NZ_MDTQ01000001.1"/>
</dbReference>
<dbReference type="STRING" id="197479.BFW38_01290"/>
<dbReference type="EMBL" id="MDTQ01000001">
    <property type="protein sequence ID" value="ODC02378.1"/>
    <property type="molecule type" value="Genomic_DNA"/>
</dbReference>
<organism evidence="1 2">
    <name type="scientific">Terasakiispira papahanaumokuakeensis</name>
    <dbReference type="NCBI Taxonomy" id="197479"/>
    <lineage>
        <taxon>Bacteria</taxon>
        <taxon>Pseudomonadati</taxon>
        <taxon>Pseudomonadota</taxon>
        <taxon>Gammaproteobacteria</taxon>
        <taxon>Oceanospirillales</taxon>
        <taxon>Terasakiispira</taxon>
    </lineage>
</organism>
<name>A0A1E2V5U9_9GAMM</name>
<comment type="caution">
    <text evidence="1">The sequence shown here is derived from an EMBL/GenBank/DDBJ whole genome shotgun (WGS) entry which is preliminary data.</text>
</comment>
<keyword evidence="2" id="KW-1185">Reference proteome</keyword>
<reference evidence="1 2" key="1">
    <citation type="submission" date="2016-08" db="EMBL/GenBank/DDBJ databases">
        <authorList>
            <person name="Seilhamer J.J."/>
        </authorList>
    </citation>
    <scope>NUCLEOTIDE SEQUENCE [LARGE SCALE GENOMIC DNA]</scope>
    <source>
        <strain evidence="1 2">PH27A</strain>
    </source>
</reference>
<proteinExistence type="predicted"/>
<dbReference type="Proteomes" id="UP000094291">
    <property type="component" value="Unassembled WGS sequence"/>
</dbReference>
<gene>
    <name evidence="1" type="ORF">BFW38_01290</name>
</gene>
<evidence type="ECO:0000313" key="2">
    <source>
        <dbReference type="Proteomes" id="UP000094291"/>
    </source>
</evidence>